<dbReference type="AlphaFoldDB" id="A0A1W1DHE1"/>
<name>A0A1W1DHE1_9ZZZZ</name>
<keyword evidence="2" id="KW-0436">Ligase</keyword>
<organism evidence="2">
    <name type="scientific">hydrothermal vent metagenome</name>
    <dbReference type="NCBI Taxonomy" id="652676"/>
    <lineage>
        <taxon>unclassified sequences</taxon>
        <taxon>metagenomes</taxon>
        <taxon>ecological metagenomes</taxon>
    </lineage>
</organism>
<dbReference type="InterPro" id="IPR036621">
    <property type="entry name" value="Anticodon-bd_dom_sf"/>
</dbReference>
<gene>
    <name evidence="2" type="ORF">MNB_SUP05-12-81</name>
</gene>
<evidence type="ECO:0000259" key="1">
    <source>
        <dbReference type="Pfam" id="PF03129"/>
    </source>
</evidence>
<dbReference type="InterPro" id="IPR004154">
    <property type="entry name" value="Anticodon-bd"/>
</dbReference>
<proteinExistence type="predicted"/>
<dbReference type="SUPFAM" id="SSF52954">
    <property type="entry name" value="Class II aaRS ABD-related"/>
    <property type="match status" value="1"/>
</dbReference>
<dbReference type="EC" id="6.1.1.3" evidence="2"/>
<reference evidence="2" key="1">
    <citation type="submission" date="2016-10" db="EMBL/GenBank/DDBJ databases">
        <authorList>
            <person name="de Groot N.N."/>
        </authorList>
    </citation>
    <scope>NUCLEOTIDE SEQUENCE</scope>
</reference>
<protein>
    <submittedName>
        <fullName evidence="2">Threonyl-tRNA synthetase</fullName>
        <ecNumber evidence="2">6.1.1.3</ecNumber>
    </submittedName>
</protein>
<feature type="domain" description="Anticodon-binding" evidence="1">
    <location>
        <begin position="2"/>
        <end position="44"/>
    </location>
</feature>
<accession>A0A1W1DHE1</accession>
<evidence type="ECO:0000313" key="2">
    <source>
        <dbReference type="EMBL" id="SFV80651.1"/>
    </source>
</evidence>
<dbReference type="GO" id="GO:0004829">
    <property type="term" value="F:threonine-tRNA ligase activity"/>
    <property type="evidence" value="ECO:0007669"/>
    <property type="project" value="UniProtKB-EC"/>
</dbReference>
<dbReference type="EMBL" id="FPHT01000119">
    <property type="protein sequence ID" value="SFV80651.1"/>
    <property type="molecule type" value="Genomic_DNA"/>
</dbReference>
<dbReference type="Gene3D" id="3.40.50.800">
    <property type="entry name" value="Anticodon-binding domain"/>
    <property type="match status" value="1"/>
</dbReference>
<dbReference type="Pfam" id="PF03129">
    <property type="entry name" value="HGTP_anticodon"/>
    <property type="match status" value="1"/>
</dbReference>
<sequence>MQRYPYILVVGGREMENDQISVRQRGGEDLGSMSIEAFVELINQE</sequence>
<keyword evidence="2" id="KW-0030">Aminoacyl-tRNA synthetase</keyword>